<dbReference type="CDD" id="cd09618">
    <property type="entry name" value="CBM9_like_2"/>
    <property type="match status" value="1"/>
</dbReference>
<gene>
    <name evidence="2" type="ORF">SAMN05216323_101176</name>
</gene>
<dbReference type="OrthoDB" id="9786766at2"/>
<keyword evidence="3" id="KW-1185">Reference proteome</keyword>
<evidence type="ECO:0000313" key="3">
    <source>
        <dbReference type="Proteomes" id="UP000199452"/>
    </source>
</evidence>
<dbReference type="RefSeq" id="WP_092436394.1">
    <property type="nucleotide sequence ID" value="NZ_FMYP01000011.1"/>
</dbReference>
<dbReference type="SUPFAM" id="SSF49344">
    <property type="entry name" value="CBD9-like"/>
    <property type="match status" value="1"/>
</dbReference>
<dbReference type="EMBL" id="FMYP01000011">
    <property type="protein sequence ID" value="SDB94588.1"/>
    <property type="molecule type" value="Genomic_DNA"/>
</dbReference>
<reference evidence="2 3" key="1">
    <citation type="submission" date="2016-09" db="EMBL/GenBank/DDBJ databases">
        <authorList>
            <person name="Capua I."/>
            <person name="De Benedictis P."/>
            <person name="Joannis T."/>
            <person name="Lombin L.H."/>
            <person name="Cattoli G."/>
        </authorList>
    </citation>
    <scope>NUCLEOTIDE SEQUENCE [LARGE SCALE GENOMIC DNA]</scope>
    <source>
        <strain evidence="2 3">A7P-90m</strain>
    </source>
</reference>
<name>A0A1G6HKG0_9BACT</name>
<protein>
    <recommendedName>
        <fullName evidence="1">DUF5916 domain-containing protein</fullName>
    </recommendedName>
</protein>
<feature type="domain" description="DUF5916" evidence="1">
    <location>
        <begin position="148"/>
        <end position="720"/>
    </location>
</feature>
<accession>A0A1G6HKG0</accession>
<dbReference type="InterPro" id="IPR045670">
    <property type="entry name" value="DUF5916"/>
</dbReference>
<evidence type="ECO:0000259" key="1">
    <source>
        <dbReference type="Pfam" id="PF19313"/>
    </source>
</evidence>
<sequence length="722" mass="81733">MWHNITETSGTISPKYQQSRRDVISSIKSDYFAVLLSPYNDGINAVEFIVSAAGVQGDINLSGYNEDSNWDAVWISAIQHTSFGWMVEIKIPYSALRFSTKQEQTWGINFMRRVKSKNELQTWSPIDNGIKGITNQLGTVTGISELKPPIRLAFYPYLSGYYEKLPTNHKASQSLNGGMDIKVGISKSFTLDAALIPDFGQVQSDDQVYNLSPFEVQYAEKRQFFIEGMDLFKRGGIFYSRRIGGTPTSNGSVSNNLLPNEIITENPSETKLINGIKVSGRTSGGLGVGLLNAITAKTEAAIEDTVTGIARTIQTQGLTNYNIIVFDQNLKNNSYISLINTHVYRRNDNFNSNVTATEFLLRNRANSLQLTGIGAYSRIDNSELINGYKYQLRAEKTSGTLTYGVSHNTESEEYNPNALGYLQAPNEFTQSVFAGFKILKPTFGFRSLSSNFTLYNSSQFAPRVYTSRSASLSFVATEAAHYFTFGGSGYLDIENEHNYYEARVPGRMVILPKFYNIDFWISSDYRKFLAIDATIDYTVGDKYGANTTTYKLSPRLRFSDKLFLVYSYTFEDSKNSIGLADNANDPIIFATRDISTYVNVLENQYVFNSKSFVSLRARHYIKKISYNDYYALENNGTLSNTSYNDLKDKTYTNFYIDLSYQWTFAPGSTLSLVWKNTIVDSKDYIRTSFMNDLRETWSNNQGNSFSIKFIYYIDYLMLTKRN</sequence>
<dbReference type="Proteomes" id="UP000199452">
    <property type="component" value="Unassembled WGS sequence"/>
</dbReference>
<dbReference type="AlphaFoldDB" id="A0A1G6HKG0"/>
<dbReference type="Gene3D" id="2.60.40.1190">
    <property type="match status" value="1"/>
</dbReference>
<proteinExistence type="predicted"/>
<evidence type="ECO:0000313" key="2">
    <source>
        <dbReference type="EMBL" id="SDB94588.1"/>
    </source>
</evidence>
<dbReference type="Pfam" id="PF19313">
    <property type="entry name" value="DUF5916"/>
    <property type="match status" value="1"/>
</dbReference>
<dbReference type="STRING" id="1640674.SAMN05216323_101176"/>
<organism evidence="2 3">
    <name type="scientific">Williamwhitmania taraxaci</name>
    <dbReference type="NCBI Taxonomy" id="1640674"/>
    <lineage>
        <taxon>Bacteria</taxon>
        <taxon>Pseudomonadati</taxon>
        <taxon>Bacteroidota</taxon>
        <taxon>Bacteroidia</taxon>
        <taxon>Bacteroidales</taxon>
        <taxon>Williamwhitmaniaceae</taxon>
        <taxon>Williamwhitmania</taxon>
    </lineage>
</organism>